<accession>A0A0H5E3Y0</accession>
<dbReference type="EMBL" id="CWGJ01000010">
    <property type="protein sequence ID" value="CRX37920.1"/>
    <property type="molecule type" value="Genomic_DNA"/>
</dbReference>
<organism evidence="1 2">
    <name type="scientific">Estrella lausannensis</name>
    <dbReference type="NCBI Taxonomy" id="483423"/>
    <lineage>
        <taxon>Bacteria</taxon>
        <taxon>Pseudomonadati</taxon>
        <taxon>Chlamydiota</taxon>
        <taxon>Chlamydiia</taxon>
        <taxon>Parachlamydiales</taxon>
        <taxon>Candidatus Criblamydiaceae</taxon>
        <taxon>Estrella</taxon>
    </lineage>
</organism>
<name>A0A0H5E3Y0_9BACT</name>
<sequence length="140" mass="14898">MRQRLPVGPPPAEEVVKGGLKMTDAFVSAQVEKQENNTLGTLKKAAWISAGLAGGVALTVIAPEIAPVIAATSLLSVSDKIVTWAKNKFSTQEAPVETEEPTATEEKPFEKEILEAKESLISQVKIDFEKLDLSEAAPAA</sequence>
<proteinExistence type="predicted"/>
<gene>
    <name evidence="1" type="ORF">ELAC_0565</name>
</gene>
<keyword evidence="2" id="KW-1185">Reference proteome</keyword>
<reference evidence="2" key="1">
    <citation type="submission" date="2015-06" db="EMBL/GenBank/DDBJ databases">
        <authorList>
            <person name="Bertelli C."/>
        </authorList>
    </citation>
    <scope>NUCLEOTIDE SEQUENCE [LARGE SCALE GENOMIC DNA]</scope>
    <source>
        <strain evidence="2">CRIB-30</strain>
    </source>
</reference>
<protein>
    <submittedName>
        <fullName evidence="1">Uncharacterized protein</fullName>
    </submittedName>
</protein>
<evidence type="ECO:0000313" key="2">
    <source>
        <dbReference type="Proteomes" id="UP000220251"/>
    </source>
</evidence>
<dbReference type="RefSeq" id="WP_143406421.1">
    <property type="nucleotide sequence ID" value="NZ_CWGJ01000010.1"/>
</dbReference>
<dbReference type="AlphaFoldDB" id="A0A0H5E3Y0"/>
<dbReference type="Proteomes" id="UP000220251">
    <property type="component" value="Unassembled WGS sequence"/>
</dbReference>
<evidence type="ECO:0000313" key="1">
    <source>
        <dbReference type="EMBL" id="CRX37920.1"/>
    </source>
</evidence>